<keyword evidence="2 5" id="KW-0812">Transmembrane</keyword>
<feature type="transmembrane region" description="Helical" evidence="5">
    <location>
        <begin position="179"/>
        <end position="201"/>
    </location>
</feature>
<keyword evidence="8" id="KW-1185">Reference proteome</keyword>
<dbReference type="OrthoDB" id="9815972at2"/>
<gene>
    <name evidence="7" type="ORF">C1O66_17745</name>
</gene>
<evidence type="ECO:0000259" key="6">
    <source>
        <dbReference type="Pfam" id="PF12698"/>
    </source>
</evidence>
<feature type="transmembrane region" description="Helical" evidence="5">
    <location>
        <begin position="221"/>
        <end position="240"/>
    </location>
</feature>
<feature type="transmembrane region" description="Helical" evidence="5">
    <location>
        <begin position="144"/>
        <end position="167"/>
    </location>
</feature>
<feature type="transmembrane region" description="Helical" evidence="5">
    <location>
        <begin position="25"/>
        <end position="48"/>
    </location>
</feature>
<evidence type="ECO:0000313" key="7">
    <source>
        <dbReference type="EMBL" id="PND39184.1"/>
    </source>
</evidence>
<sequence>MSTRRPWIRHGLNEARRSLALARRYWVEAVLGIGFIFSLFGGLVFAVLKASGQSLDSGQADGLIIGFALWMFASGLAHGSAQEIVEETQQRTLEQLQLAPMSLGQLLTVRLLLQSVVGLILLVLTLGVIAWLTDGRVQLSLPALGLAVLGAPSMAGLGYALAGLSLLVKRGELLMMAAYPLVIGLVSLPALPLSGLSALPYALAAAAARAAAGGQTFPVEVWAWVALNSAVFLAAGLAIFRACLRQARHLGVLGHI</sequence>
<keyword evidence="3 5" id="KW-1133">Transmembrane helix</keyword>
<dbReference type="RefSeq" id="WP_102769104.1">
    <property type="nucleotide sequence ID" value="NZ_POSP01000003.1"/>
</dbReference>
<keyword evidence="4 5" id="KW-0472">Membrane</keyword>
<feature type="transmembrane region" description="Helical" evidence="5">
    <location>
        <begin position="111"/>
        <end position="132"/>
    </location>
</feature>
<protein>
    <recommendedName>
        <fullName evidence="6">ABC-2 type transporter transmembrane domain-containing protein</fullName>
    </recommendedName>
</protein>
<comment type="caution">
    <text evidence="7">The sequence shown here is derived from an EMBL/GenBank/DDBJ whole genome shotgun (WGS) entry which is preliminary data.</text>
</comment>
<evidence type="ECO:0000256" key="3">
    <source>
        <dbReference type="ARBA" id="ARBA00022989"/>
    </source>
</evidence>
<evidence type="ECO:0000256" key="4">
    <source>
        <dbReference type="ARBA" id="ARBA00023136"/>
    </source>
</evidence>
<evidence type="ECO:0000256" key="1">
    <source>
        <dbReference type="ARBA" id="ARBA00004141"/>
    </source>
</evidence>
<accession>A0A2N8L0F3</accession>
<reference evidence="7 8" key="1">
    <citation type="submission" date="2018-01" db="EMBL/GenBank/DDBJ databases">
        <title>Draft genome sequence of Paucibacter aquatile CR182 isolated from freshwater of the Nakdong River.</title>
        <authorList>
            <person name="Choi A."/>
            <person name="Chung E.J."/>
        </authorList>
    </citation>
    <scope>NUCLEOTIDE SEQUENCE [LARGE SCALE GENOMIC DNA]</scope>
    <source>
        <strain evidence="7 8">CR182</strain>
    </source>
</reference>
<feature type="domain" description="ABC-2 type transporter transmembrane" evidence="6">
    <location>
        <begin position="58"/>
        <end position="200"/>
    </location>
</feature>
<evidence type="ECO:0000313" key="8">
    <source>
        <dbReference type="Proteomes" id="UP000235916"/>
    </source>
</evidence>
<name>A0A2N8L0F3_9BURK</name>
<comment type="subcellular location">
    <subcellularLocation>
        <location evidence="1">Membrane</location>
        <topology evidence="1">Multi-pass membrane protein</topology>
    </subcellularLocation>
</comment>
<dbReference type="GO" id="GO:0140359">
    <property type="term" value="F:ABC-type transporter activity"/>
    <property type="evidence" value="ECO:0007669"/>
    <property type="project" value="InterPro"/>
</dbReference>
<dbReference type="AlphaFoldDB" id="A0A2N8L0F3"/>
<dbReference type="EMBL" id="POSP01000003">
    <property type="protein sequence ID" value="PND39184.1"/>
    <property type="molecule type" value="Genomic_DNA"/>
</dbReference>
<dbReference type="Proteomes" id="UP000235916">
    <property type="component" value="Unassembled WGS sequence"/>
</dbReference>
<dbReference type="InterPro" id="IPR013525">
    <property type="entry name" value="ABC2_TM"/>
</dbReference>
<evidence type="ECO:0000256" key="5">
    <source>
        <dbReference type="SAM" id="Phobius"/>
    </source>
</evidence>
<dbReference type="Pfam" id="PF12698">
    <property type="entry name" value="ABC2_membrane_3"/>
    <property type="match status" value="1"/>
</dbReference>
<feature type="transmembrane region" description="Helical" evidence="5">
    <location>
        <begin position="60"/>
        <end position="81"/>
    </location>
</feature>
<dbReference type="GO" id="GO:0016020">
    <property type="term" value="C:membrane"/>
    <property type="evidence" value="ECO:0007669"/>
    <property type="project" value="UniProtKB-SubCell"/>
</dbReference>
<evidence type="ECO:0000256" key="2">
    <source>
        <dbReference type="ARBA" id="ARBA00022692"/>
    </source>
</evidence>
<organism evidence="7 8">
    <name type="scientific">Kinneretia aquatilis</name>
    <dbReference type="NCBI Taxonomy" id="2070761"/>
    <lineage>
        <taxon>Bacteria</taxon>
        <taxon>Pseudomonadati</taxon>
        <taxon>Pseudomonadota</taxon>
        <taxon>Betaproteobacteria</taxon>
        <taxon>Burkholderiales</taxon>
        <taxon>Sphaerotilaceae</taxon>
        <taxon>Roseateles</taxon>
    </lineage>
</organism>
<proteinExistence type="predicted"/>